<evidence type="ECO:0000313" key="2">
    <source>
        <dbReference type="EMBL" id="GBN61263.1"/>
    </source>
</evidence>
<dbReference type="InterPro" id="IPR007019">
    <property type="entry name" value="SURF6"/>
</dbReference>
<protein>
    <submittedName>
        <fullName evidence="2">Uncharacterized protein</fullName>
    </submittedName>
</protein>
<proteinExistence type="predicted"/>
<dbReference type="GO" id="GO:0042273">
    <property type="term" value="P:ribosomal large subunit biogenesis"/>
    <property type="evidence" value="ECO:0007669"/>
    <property type="project" value="TreeGrafter"/>
</dbReference>
<dbReference type="GO" id="GO:0003677">
    <property type="term" value="F:DNA binding"/>
    <property type="evidence" value="ECO:0007669"/>
    <property type="project" value="TreeGrafter"/>
</dbReference>
<organism evidence="2 3">
    <name type="scientific">Araneus ventricosus</name>
    <name type="common">Orbweaver spider</name>
    <name type="synonym">Epeira ventricosa</name>
    <dbReference type="NCBI Taxonomy" id="182803"/>
    <lineage>
        <taxon>Eukaryota</taxon>
        <taxon>Metazoa</taxon>
        <taxon>Ecdysozoa</taxon>
        <taxon>Arthropoda</taxon>
        <taxon>Chelicerata</taxon>
        <taxon>Arachnida</taxon>
        <taxon>Araneae</taxon>
        <taxon>Araneomorphae</taxon>
        <taxon>Entelegynae</taxon>
        <taxon>Araneoidea</taxon>
        <taxon>Araneidae</taxon>
        <taxon>Araneus</taxon>
    </lineage>
</organism>
<keyword evidence="3" id="KW-1185">Reference proteome</keyword>
<comment type="caution">
    <text evidence="2">The sequence shown here is derived from an EMBL/GenBank/DDBJ whole genome shotgun (WGS) entry which is preliminary data.</text>
</comment>
<accession>A0A4Y2QE02</accession>
<dbReference type="GO" id="GO:0005730">
    <property type="term" value="C:nucleolus"/>
    <property type="evidence" value="ECO:0007669"/>
    <property type="project" value="TreeGrafter"/>
</dbReference>
<sequence>MIQIKSGSIDPNCDYLFQDIAKEDQYLLQLVDTIPAQIYFDHDVQEKIKHEKHSKMDKKAENLKRKFFDHAELSVKSKHKRARIDPLCHKSVSQVHEELNNEKKKEKKNKKNGLLLPSASLTRAANIEELQKRLQEKINELQGKNSFM</sequence>
<name>A0A4Y2QE02_ARAVE</name>
<dbReference type="GO" id="GO:0042274">
    <property type="term" value="P:ribosomal small subunit biogenesis"/>
    <property type="evidence" value="ECO:0007669"/>
    <property type="project" value="TreeGrafter"/>
</dbReference>
<dbReference type="AlphaFoldDB" id="A0A4Y2QE02"/>
<evidence type="ECO:0000256" key="1">
    <source>
        <dbReference type="SAM" id="MobiDB-lite"/>
    </source>
</evidence>
<dbReference type="EMBL" id="BGPR01013578">
    <property type="protein sequence ID" value="GBN61263.1"/>
    <property type="molecule type" value="Genomic_DNA"/>
</dbReference>
<reference evidence="2 3" key="1">
    <citation type="journal article" date="2019" name="Sci. Rep.">
        <title>Orb-weaving spider Araneus ventricosus genome elucidates the spidroin gene catalogue.</title>
        <authorList>
            <person name="Kono N."/>
            <person name="Nakamura H."/>
            <person name="Ohtoshi R."/>
            <person name="Moran D.A.P."/>
            <person name="Shinohara A."/>
            <person name="Yoshida Y."/>
            <person name="Fujiwara M."/>
            <person name="Mori M."/>
            <person name="Tomita M."/>
            <person name="Arakawa K."/>
        </authorList>
    </citation>
    <scope>NUCLEOTIDE SEQUENCE [LARGE SCALE GENOMIC DNA]</scope>
</reference>
<evidence type="ECO:0000313" key="3">
    <source>
        <dbReference type="Proteomes" id="UP000499080"/>
    </source>
</evidence>
<dbReference type="GO" id="GO:0003723">
    <property type="term" value="F:RNA binding"/>
    <property type="evidence" value="ECO:0007669"/>
    <property type="project" value="TreeGrafter"/>
</dbReference>
<dbReference type="PANTHER" id="PTHR14369">
    <property type="entry name" value="SURFEIT LOCUS PROTEIN 6"/>
    <property type="match status" value="1"/>
</dbReference>
<dbReference type="Proteomes" id="UP000499080">
    <property type="component" value="Unassembled WGS sequence"/>
</dbReference>
<feature type="region of interest" description="Disordered" evidence="1">
    <location>
        <begin position="97"/>
        <end position="116"/>
    </location>
</feature>
<gene>
    <name evidence="2" type="ORF">AVEN_191700_1</name>
</gene>
<dbReference type="OrthoDB" id="444809at2759"/>
<dbReference type="PANTHER" id="PTHR14369:SF0">
    <property type="entry name" value="SURFEIT LOCUS PROTEIN 6"/>
    <property type="match status" value="1"/>
</dbReference>